<evidence type="ECO:0000313" key="2">
    <source>
        <dbReference type="Proteomes" id="UP000198600"/>
    </source>
</evidence>
<proteinExistence type="predicted"/>
<sequence length="52" mass="5750">MCKSELAREKPEGTALIQHARVILAFFASKLAPTEDQAMSWRISSSTRKCPG</sequence>
<accession>A0A1H2P196</accession>
<organism evidence="1 2">
    <name type="scientific">Pseudomonas mucidolens</name>
    <dbReference type="NCBI Taxonomy" id="46679"/>
    <lineage>
        <taxon>Bacteria</taxon>
        <taxon>Pseudomonadati</taxon>
        <taxon>Pseudomonadota</taxon>
        <taxon>Gammaproteobacteria</taxon>
        <taxon>Pseudomonadales</taxon>
        <taxon>Pseudomonadaceae</taxon>
        <taxon>Pseudomonas</taxon>
    </lineage>
</organism>
<dbReference type="EMBL" id="LT629802">
    <property type="protein sequence ID" value="SDV10806.1"/>
    <property type="molecule type" value="Genomic_DNA"/>
</dbReference>
<dbReference type="STRING" id="46679.SAMN05216202_5113"/>
<protein>
    <submittedName>
        <fullName evidence="1">Uncharacterized protein</fullName>
    </submittedName>
</protein>
<reference evidence="2" key="1">
    <citation type="submission" date="2016-10" db="EMBL/GenBank/DDBJ databases">
        <authorList>
            <person name="Varghese N."/>
            <person name="Submissions S."/>
        </authorList>
    </citation>
    <scope>NUCLEOTIDE SEQUENCE [LARGE SCALE GENOMIC DNA]</scope>
    <source>
        <strain evidence="2">LMG 2223</strain>
    </source>
</reference>
<dbReference type="AlphaFoldDB" id="A0A1H2P196"/>
<keyword evidence="2" id="KW-1185">Reference proteome</keyword>
<dbReference type="Proteomes" id="UP000198600">
    <property type="component" value="Chromosome I"/>
</dbReference>
<evidence type="ECO:0000313" key="1">
    <source>
        <dbReference type="EMBL" id="SDV10806.1"/>
    </source>
</evidence>
<name>A0A1H2P196_9PSED</name>
<gene>
    <name evidence="1" type="ORF">SAMN05216202_5113</name>
</gene>